<name>A0A834KXP1_ORYME</name>
<feature type="transmembrane region" description="Helical" evidence="1">
    <location>
        <begin position="12"/>
        <end position="30"/>
    </location>
</feature>
<dbReference type="EMBL" id="WKFB01000122">
    <property type="protein sequence ID" value="KAF6734980.1"/>
    <property type="molecule type" value="Genomic_DNA"/>
</dbReference>
<reference evidence="2" key="1">
    <citation type="journal article" name="BMC Genomics">
        <title>Long-read sequencing and de novo genome assembly of marine medaka (Oryzias melastigma).</title>
        <authorList>
            <person name="Liang P."/>
            <person name="Saqib H.S.A."/>
            <person name="Ni X."/>
            <person name="Shen Y."/>
        </authorList>
    </citation>
    <scope>NUCLEOTIDE SEQUENCE</scope>
    <source>
        <strain evidence="2">Bigg-433</strain>
    </source>
</reference>
<comment type="caution">
    <text evidence="2">The sequence shown here is derived from an EMBL/GenBank/DDBJ whole genome shotgun (WGS) entry which is preliminary data.</text>
</comment>
<dbReference type="AlphaFoldDB" id="A0A834KXP1"/>
<dbReference type="Proteomes" id="UP000646548">
    <property type="component" value="Unassembled WGS sequence"/>
</dbReference>
<evidence type="ECO:0000313" key="3">
    <source>
        <dbReference type="Proteomes" id="UP000646548"/>
    </source>
</evidence>
<keyword evidence="1" id="KW-1133">Transmembrane helix</keyword>
<sequence>MTLINSVFSQTVTVLLIIWCFSCLNSGSLFRPGTELNYEATAVHYGYCSQEPGRGINEIVWMKFMIVFAVMIIADKRGRKTSHQHQPPDQSSASWVLKAFWVV</sequence>
<protein>
    <submittedName>
        <fullName evidence="2">Uncharacterized protein</fullName>
    </submittedName>
</protein>
<feature type="transmembrane region" description="Helical" evidence="1">
    <location>
        <begin position="59"/>
        <end position="75"/>
    </location>
</feature>
<evidence type="ECO:0000256" key="1">
    <source>
        <dbReference type="SAM" id="Phobius"/>
    </source>
</evidence>
<organism evidence="2 3">
    <name type="scientific">Oryzias melastigma</name>
    <name type="common">Marine medaka</name>
    <dbReference type="NCBI Taxonomy" id="30732"/>
    <lineage>
        <taxon>Eukaryota</taxon>
        <taxon>Metazoa</taxon>
        <taxon>Chordata</taxon>
        <taxon>Craniata</taxon>
        <taxon>Vertebrata</taxon>
        <taxon>Euteleostomi</taxon>
        <taxon>Actinopterygii</taxon>
        <taxon>Neopterygii</taxon>
        <taxon>Teleostei</taxon>
        <taxon>Neoteleostei</taxon>
        <taxon>Acanthomorphata</taxon>
        <taxon>Ovalentaria</taxon>
        <taxon>Atherinomorphae</taxon>
        <taxon>Beloniformes</taxon>
        <taxon>Adrianichthyidae</taxon>
        <taxon>Oryziinae</taxon>
        <taxon>Oryzias</taxon>
    </lineage>
</organism>
<accession>A0A834KXP1</accession>
<proteinExistence type="predicted"/>
<keyword evidence="1" id="KW-0472">Membrane</keyword>
<evidence type="ECO:0000313" key="2">
    <source>
        <dbReference type="EMBL" id="KAF6734980.1"/>
    </source>
</evidence>
<gene>
    <name evidence="2" type="ORF">FQA47_006455</name>
</gene>
<keyword evidence="1" id="KW-0812">Transmembrane</keyword>